<protein>
    <recommendedName>
        <fullName evidence="4">ATPase</fullName>
    </recommendedName>
</protein>
<name>A0A3G1L1U6_FORW1</name>
<keyword evidence="1" id="KW-0175">Coiled coil</keyword>
<proteinExistence type="predicted"/>
<evidence type="ECO:0000313" key="2">
    <source>
        <dbReference type="EMBL" id="ATW28445.1"/>
    </source>
</evidence>
<organism evidence="2 3">
    <name type="scientific">Formimonas warabiya</name>
    <dbReference type="NCBI Taxonomy" id="1761012"/>
    <lineage>
        <taxon>Bacteria</taxon>
        <taxon>Bacillati</taxon>
        <taxon>Bacillota</taxon>
        <taxon>Clostridia</taxon>
        <taxon>Eubacteriales</taxon>
        <taxon>Peptococcaceae</taxon>
        <taxon>Candidatus Formimonas</taxon>
    </lineage>
</organism>
<sequence length="150" mass="17381">MKLMDEMETIIDSGSRIPLLGKVLIDAEALLEYMDRIRASLPEEIKQAKFVNMEREKVLQDAQRRADKMLEEAENQARKIISEDQIMKQAQIEAEELLQQARKTSNEIKQGARVYANDMLHQLEINLEKALYTIKKGREELQGHQQRTSA</sequence>
<dbReference type="Gene3D" id="1.20.5.620">
    <property type="entry name" value="F1F0 ATP synthase subunit B, membrane domain"/>
    <property type="match status" value="1"/>
</dbReference>
<gene>
    <name evidence="2" type="ORF">DCMF_07640</name>
</gene>
<feature type="coiled-coil region" evidence="1">
    <location>
        <begin position="52"/>
        <end position="140"/>
    </location>
</feature>
<dbReference type="AlphaFoldDB" id="A0A3G1L1U6"/>
<dbReference type="KEGG" id="fwa:DCMF_07640"/>
<evidence type="ECO:0000256" key="1">
    <source>
        <dbReference type="SAM" id="Coils"/>
    </source>
</evidence>
<dbReference type="Proteomes" id="UP000323521">
    <property type="component" value="Chromosome"/>
</dbReference>
<evidence type="ECO:0000313" key="3">
    <source>
        <dbReference type="Proteomes" id="UP000323521"/>
    </source>
</evidence>
<accession>A0A3G1L1U6</accession>
<dbReference type="EMBL" id="CP017634">
    <property type="protein sequence ID" value="ATW28445.1"/>
    <property type="molecule type" value="Genomic_DNA"/>
</dbReference>
<keyword evidence="3" id="KW-1185">Reference proteome</keyword>
<evidence type="ECO:0008006" key="4">
    <source>
        <dbReference type="Google" id="ProtNLM"/>
    </source>
</evidence>
<reference evidence="2 3" key="1">
    <citation type="submission" date="2016-10" db="EMBL/GenBank/DDBJ databases">
        <title>Complete Genome Sequence of Peptococcaceae strain DCMF.</title>
        <authorList>
            <person name="Edwards R.J."/>
            <person name="Holland S.I."/>
            <person name="Deshpande N.P."/>
            <person name="Wong Y.K."/>
            <person name="Ertan H."/>
            <person name="Manefield M."/>
            <person name="Russell T.L."/>
            <person name="Lee M.J."/>
        </authorList>
    </citation>
    <scope>NUCLEOTIDE SEQUENCE [LARGE SCALE GENOMIC DNA]</scope>
    <source>
        <strain evidence="2 3">DCMF</strain>
    </source>
</reference>